<proteinExistence type="predicted"/>
<organism evidence="2 3">
    <name type="scientific">Desulfosporosinus metallidurans</name>
    <dbReference type="NCBI Taxonomy" id="1888891"/>
    <lineage>
        <taxon>Bacteria</taxon>
        <taxon>Bacillati</taxon>
        <taxon>Bacillota</taxon>
        <taxon>Clostridia</taxon>
        <taxon>Eubacteriales</taxon>
        <taxon>Desulfitobacteriaceae</taxon>
        <taxon>Desulfosporosinus</taxon>
    </lineage>
</organism>
<evidence type="ECO:0000313" key="2">
    <source>
        <dbReference type="EMBL" id="OLN26241.1"/>
    </source>
</evidence>
<dbReference type="Proteomes" id="UP000186102">
    <property type="component" value="Unassembled WGS sequence"/>
</dbReference>
<dbReference type="STRING" id="1888891.DSOL_5069"/>
<keyword evidence="3" id="KW-1185">Reference proteome</keyword>
<name>A0A1Q8QFZ1_9FIRM</name>
<evidence type="ECO:0000256" key="1">
    <source>
        <dbReference type="SAM" id="Phobius"/>
    </source>
</evidence>
<feature type="transmembrane region" description="Helical" evidence="1">
    <location>
        <begin position="12"/>
        <end position="31"/>
    </location>
</feature>
<dbReference type="AlphaFoldDB" id="A0A1Q8QFZ1"/>
<keyword evidence="1" id="KW-0812">Transmembrane</keyword>
<gene>
    <name evidence="2" type="ORF">DSOL_5069</name>
</gene>
<keyword evidence="1" id="KW-1133">Transmembrane helix</keyword>
<sequence>MERFKGRGLEYRNLLFIRLIIALTQHSYYTYIFNQGTPWFFIAFS</sequence>
<reference evidence="2 3" key="1">
    <citation type="submission" date="2016-09" db="EMBL/GenBank/DDBJ databases">
        <title>Complete genome of Desulfosporosinus sp. OL.</title>
        <authorList>
            <person name="Mardanov A."/>
            <person name="Beletsky A."/>
            <person name="Panova A."/>
            <person name="Karnachuk O."/>
            <person name="Ravin N."/>
        </authorList>
    </citation>
    <scope>NUCLEOTIDE SEQUENCE [LARGE SCALE GENOMIC DNA]</scope>
    <source>
        <strain evidence="2 3">OL</strain>
    </source>
</reference>
<protein>
    <submittedName>
        <fullName evidence="2">Uncharacterized protein</fullName>
    </submittedName>
</protein>
<comment type="caution">
    <text evidence="2">The sequence shown here is derived from an EMBL/GenBank/DDBJ whole genome shotgun (WGS) entry which is preliminary data.</text>
</comment>
<dbReference type="EMBL" id="MLBF01000083">
    <property type="protein sequence ID" value="OLN26241.1"/>
    <property type="molecule type" value="Genomic_DNA"/>
</dbReference>
<accession>A0A1Q8QFZ1</accession>
<keyword evidence="1" id="KW-0472">Membrane</keyword>
<evidence type="ECO:0000313" key="3">
    <source>
        <dbReference type="Proteomes" id="UP000186102"/>
    </source>
</evidence>